<organism evidence="1">
    <name type="scientific">Trypanosoma vivax (strain Y486)</name>
    <dbReference type="NCBI Taxonomy" id="1055687"/>
    <lineage>
        <taxon>Eukaryota</taxon>
        <taxon>Discoba</taxon>
        <taxon>Euglenozoa</taxon>
        <taxon>Kinetoplastea</taxon>
        <taxon>Metakinetoplastina</taxon>
        <taxon>Trypanosomatida</taxon>
        <taxon>Trypanosomatidae</taxon>
        <taxon>Trypanosoma</taxon>
        <taxon>Duttonella</taxon>
    </lineage>
</organism>
<dbReference type="AlphaFoldDB" id="G0U587"/>
<accession>G0U587</accession>
<reference evidence="1" key="1">
    <citation type="journal article" date="2012" name="Proc. Natl. Acad. Sci. U.S.A.">
        <title>Antigenic diversity is generated by distinct evolutionary mechanisms in African trypanosome species.</title>
        <authorList>
            <person name="Jackson A.P."/>
            <person name="Berry A."/>
            <person name="Aslett M."/>
            <person name="Allison H.C."/>
            <person name="Burton P."/>
            <person name="Vavrova-Anderson J."/>
            <person name="Brown R."/>
            <person name="Browne H."/>
            <person name="Corton N."/>
            <person name="Hauser H."/>
            <person name="Gamble J."/>
            <person name="Gilderthorp R."/>
            <person name="Marcello L."/>
            <person name="McQuillan J."/>
            <person name="Otto T.D."/>
            <person name="Quail M.A."/>
            <person name="Sanders M.J."/>
            <person name="van Tonder A."/>
            <person name="Ginger M.L."/>
            <person name="Field M.C."/>
            <person name="Barry J.D."/>
            <person name="Hertz-Fowler C."/>
            <person name="Berriman M."/>
        </authorList>
    </citation>
    <scope>NUCLEOTIDE SEQUENCE</scope>
    <source>
        <strain evidence="1">Y486</strain>
    </source>
</reference>
<evidence type="ECO:0000313" key="1">
    <source>
        <dbReference type="EMBL" id="CCC51035.1"/>
    </source>
</evidence>
<name>G0U587_TRYVY</name>
<dbReference type="EMBL" id="HE573026">
    <property type="protein sequence ID" value="CCC51035.1"/>
    <property type="molecule type" value="Genomic_DNA"/>
</dbReference>
<proteinExistence type="predicted"/>
<protein>
    <submittedName>
        <fullName evidence="1">Uncharacterized protein</fullName>
    </submittedName>
</protein>
<gene>
    <name evidence="1" type="ORF">TVY486_1000890</name>
</gene>
<sequence>MSLRYGSVLRSTRSLRKTVRNKTSSVASSSPTAALPTVGGHATVRAHSTDASEVASIRKQLAEAQLRITELQLSQIAVYESFLQKFAETDREAHKAATQVRYTALSLQCSHDLLETELRRLLAAAPASNEVKAGDLDRVRLAAVEAGAREMVRRNIAFRAEKASAVRPSTATERLCHNSKDETTVV</sequence>
<dbReference type="VEuPathDB" id="TriTrypDB:TvY486_1000890"/>